<protein>
    <recommendedName>
        <fullName evidence="4">Carrier domain-containing protein</fullName>
    </recommendedName>
</protein>
<dbReference type="Pfam" id="PF00550">
    <property type="entry name" value="PP-binding"/>
    <property type="match status" value="1"/>
</dbReference>
<dbReference type="SUPFAM" id="SSF56801">
    <property type="entry name" value="Acetyl-CoA synthetase-like"/>
    <property type="match status" value="1"/>
</dbReference>
<accession>A0ABN1NIJ9</accession>
<dbReference type="SUPFAM" id="SSF47336">
    <property type="entry name" value="ACP-like"/>
    <property type="match status" value="1"/>
</dbReference>
<feature type="region of interest" description="Disordered" evidence="3">
    <location>
        <begin position="1"/>
        <end position="24"/>
    </location>
</feature>
<feature type="domain" description="Carrier" evidence="4">
    <location>
        <begin position="781"/>
        <end position="865"/>
    </location>
</feature>
<dbReference type="InterPro" id="IPR025110">
    <property type="entry name" value="AMP-bd_C"/>
</dbReference>
<dbReference type="Gene3D" id="1.10.1200.10">
    <property type="entry name" value="ACP-like"/>
    <property type="match status" value="1"/>
</dbReference>
<dbReference type="SUPFAM" id="SSF52777">
    <property type="entry name" value="CoA-dependent acyltransferases"/>
    <property type="match status" value="1"/>
</dbReference>
<dbReference type="Gene3D" id="3.40.50.980">
    <property type="match status" value="2"/>
</dbReference>
<name>A0ABN1NIJ9_9ACTN</name>
<evidence type="ECO:0000256" key="3">
    <source>
        <dbReference type="SAM" id="MobiDB-lite"/>
    </source>
</evidence>
<dbReference type="EMBL" id="BAAAHG010000009">
    <property type="protein sequence ID" value="GAA0908933.1"/>
    <property type="molecule type" value="Genomic_DNA"/>
</dbReference>
<dbReference type="Pfam" id="PF00501">
    <property type="entry name" value="AMP-binding"/>
    <property type="match status" value="1"/>
</dbReference>
<dbReference type="InterPro" id="IPR036736">
    <property type="entry name" value="ACP-like_sf"/>
</dbReference>
<feature type="region of interest" description="Disordered" evidence="3">
    <location>
        <begin position="760"/>
        <end position="786"/>
    </location>
</feature>
<dbReference type="SMART" id="SM00823">
    <property type="entry name" value="PKS_PP"/>
    <property type="match status" value="1"/>
</dbReference>
<dbReference type="InterPro" id="IPR009081">
    <property type="entry name" value="PP-bd_ACP"/>
</dbReference>
<keyword evidence="1" id="KW-0596">Phosphopantetheine</keyword>
<organism evidence="5 6">
    <name type="scientific">Streptomyces thermoalcalitolerans</name>
    <dbReference type="NCBI Taxonomy" id="65605"/>
    <lineage>
        <taxon>Bacteria</taxon>
        <taxon>Bacillati</taxon>
        <taxon>Actinomycetota</taxon>
        <taxon>Actinomycetes</taxon>
        <taxon>Kitasatosporales</taxon>
        <taxon>Streptomycetaceae</taxon>
        <taxon>Streptomyces</taxon>
    </lineage>
</organism>
<dbReference type="InterPro" id="IPR020845">
    <property type="entry name" value="AMP-binding_CS"/>
</dbReference>
<dbReference type="PROSITE" id="PS50075">
    <property type="entry name" value="CARRIER"/>
    <property type="match status" value="1"/>
</dbReference>
<reference evidence="5 6" key="1">
    <citation type="journal article" date="2019" name="Int. J. Syst. Evol. Microbiol.">
        <title>The Global Catalogue of Microorganisms (GCM) 10K type strain sequencing project: providing services to taxonomists for standard genome sequencing and annotation.</title>
        <authorList>
            <consortium name="The Broad Institute Genomics Platform"/>
            <consortium name="The Broad Institute Genome Sequencing Center for Infectious Disease"/>
            <person name="Wu L."/>
            <person name="Ma J."/>
        </authorList>
    </citation>
    <scope>NUCLEOTIDE SEQUENCE [LARGE SCALE GENOMIC DNA]</scope>
    <source>
        <strain evidence="5 6">JCM 10673</strain>
    </source>
</reference>
<proteinExistence type="predicted"/>
<dbReference type="NCBIfam" id="TIGR01733">
    <property type="entry name" value="AA-adenyl-dom"/>
    <property type="match status" value="1"/>
</dbReference>
<evidence type="ECO:0000259" key="4">
    <source>
        <dbReference type="PROSITE" id="PS50075"/>
    </source>
</evidence>
<gene>
    <name evidence="5" type="ORF">GCM10009549_16600</name>
</gene>
<dbReference type="InterPro" id="IPR010071">
    <property type="entry name" value="AA_adenyl_dom"/>
</dbReference>
<evidence type="ECO:0000313" key="6">
    <source>
        <dbReference type="Proteomes" id="UP001501005"/>
    </source>
</evidence>
<dbReference type="PROSITE" id="PS00455">
    <property type="entry name" value="AMP_BINDING"/>
    <property type="match status" value="1"/>
</dbReference>
<comment type="caution">
    <text evidence="5">The sequence shown here is derived from an EMBL/GenBank/DDBJ whole genome shotgun (WGS) entry which is preliminary data.</text>
</comment>
<dbReference type="RefSeq" id="WP_344048506.1">
    <property type="nucleotide sequence ID" value="NZ_BAAAHG010000009.1"/>
</dbReference>
<dbReference type="Gene3D" id="3.30.559.30">
    <property type="entry name" value="Nonribosomal peptide synthetase, condensation domain"/>
    <property type="match status" value="1"/>
</dbReference>
<evidence type="ECO:0000256" key="2">
    <source>
        <dbReference type="ARBA" id="ARBA00022553"/>
    </source>
</evidence>
<dbReference type="PANTHER" id="PTHR45527">
    <property type="entry name" value="NONRIBOSOMAL PEPTIDE SYNTHETASE"/>
    <property type="match status" value="1"/>
</dbReference>
<dbReference type="Gene3D" id="3.30.300.30">
    <property type="match status" value="1"/>
</dbReference>
<dbReference type="PANTHER" id="PTHR45527:SF1">
    <property type="entry name" value="FATTY ACID SYNTHASE"/>
    <property type="match status" value="1"/>
</dbReference>
<dbReference type="InterPro" id="IPR000873">
    <property type="entry name" value="AMP-dep_synth/lig_dom"/>
</dbReference>
<dbReference type="CDD" id="cd05930">
    <property type="entry name" value="A_NRPS"/>
    <property type="match status" value="1"/>
</dbReference>
<dbReference type="Pfam" id="PF13193">
    <property type="entry name" value="AMP-binding_C"/>
    <property type="match status" value="1"/>
</dbReference>
<sequence>MPLNTPLDRDVHHDVPTASGGFTPLPRWTRNPVAGLAEHHAPIPADHVTALRRLADDLALPLSSVLLAAHAKVLAALTGERDITTGCVAADGTRPLPCRLTTAAGSWRALLTDTHKAVAQLLTPRPSLGDGLGYGRVPTGPPCDTVLNATGVDGDPVGTGDESAADRVEQAPETVLRVAVVRHGDGRLMLRLRYRTDALDADGAARIAGYHLTALSLIAADPDADHARQSLLSDEELRFQIEGLAGPHRPLPDARVHELFEQRVRQHPYAVAVVHGGQQWTYRELNARANRLARALLARGLGREDVVAVVTDRNLDWAAAVLAVLKAGGVYLPVEPHLPAERIKAMLARSGCRLVLTGTVGSGTLRAALASMPAVRTLLTDTAYEEGHAPCDLGMTVTPGQSAYVYFTSGSTGEPKGAVCEHAGMLNHLCAKIDDLEITEGQVVAQTAPQCFDISLWQLLSALLVGGRTLLVEQEVILDVARFVDKIVRSRVAVLQVVPSYLEVVLTYLEQHPRALPDLRYVSVTGEALKKELAQRWFAAQPGIRLVNAYGLTETSDDTNHEIMDRAPDGDRVPLGRPVGNVHLYVVDRHLNPVPLGAPGVIAFSGICVGRGYVNDPERTSSVYLRDPHHEGRRLYLSGDVGRWLPDGRLEFLGRRDTQVKIRGFRIELGEIENTLLRVPGVRDSAVVVVERPDRSTHLVAFYASARPLDTGALLGRLGAALPAYMVPSAVHWSESLPLTANGKIDRKTLTALATRLHAAEDTENAGNAEDAEDGARPPGAPGTPAERRLAAAWAGVLGIPQDRIGRHDHFFDLGGTSLTAVKLAISLDRAVSLADITRHPVLMDLAGLLEAPSGRQPTAPSHSA</sequence>
<evidence type="ECO:0000256" key="1">
    <source>
        <dbReference type="ARBA" id="ARBA00022450"/>
    </source>
</evidence>
<dbReference type="InterPro" id="IPR045851">
    <property type="entry name" value="AMP-bd_C_sf"/>
</dbReference>
<dbReference type="Gene3D" id="2.30.38.10">
    <property type="entry name" value="Luciferase, Domain 3"/>
    <property type="match status" value="1"/>
</dbReference>
<evidence type="ECO:0000313" key="5">
    <source>
        <dbReference type="EMBL" id="GAA0908933.1"/>
    </source>
</evidence>
<keyword evidence="2" id="KW-0597">Phosphoprotein</keyword>
<keyword evidence="6" id="KW-1185">Reference proteome</keyword>
<dbReference type="Proteomes" id="UP001501005">
    <property type="component" value="Unassembled WGS sequence"/>
</dbReference>
<dbReference type="InterPro" id="IPR020806">
    <property type="entry name" value="PKS_PP-bd"/>
</dbReference>